<feature type="transmembrane region" description="Helical" evidence="16">
    <location>
        <begin position="7"/>
        <end position="24"/>
    </location>
</feature>
<dbReference type="RefSeq" id="WP_093883231.1">
    <property type="nucleotide sequence ID" value="NZ_FOBS01000009.1"/>
</dbReference>
<dbReference type="InterPro" id="IPR048254">
    <property type="entry name" value="CDP_ALCOHOL_P_TRANSF_CS"/>
</dbReference>
<keyword evidence="12" id="KW-0594">Phospholipid biosynthesis</keyword>
<dbReference type="EMBL" id="FOBS01000009">
    <property type="protein sequence ID" value="SEM28457.1"/>
    <property type="molecule type" value="Genomic_DNA"/>
</dbReference>
<dbReference type="Pfam" id="PF01066">
    <property type="entry name" value="CDP-OH_P_transf"/>
    <property type="match status" value="1"/>
</dbReference>
<dbReference type="EC" id="2.7.8.5" evidence="4"/>
<proteinExistence type="inferred from homology"/>
<organism evidence="17 18">
    <name type="scientific">Syntrophus gentianae</name>
    <dbReference type="NCBI Taxonomy" id="43775"/>
    <lineage>
        <taxon>Bacteria</taxon>
        <taxon>Pseudomonadati</taxon>
        <taxon>Thermodesulfobacteriota</taxon>
        <taxon>Syntrophia</taxon>
        <taxon>Syntrophales</taxon>
        <taxon>Syntrophaceae</taxon>
        <taxon>Syntrophus</taxon>
    </lineage>
</organism>
<dbReference type="STRING" id="43775.SAMN04489760_10945"/>
<name>A0A1H7X5H5_9BACT</name>
<evidence type="ECO:0000256" key="1">
    <source>
        <dbReference type="ARBA" id="ARBA00004141"/>
    </source>
</evidence>
<evidence type="ECO:0000256" key="6">
    <source>
        <dbReference type="ARBA" id="ARBA00022516"/>
    </source>
</evidence>
<evidence type="ECO:0000256" key="4">
    <source>
        <dbReference type="ARBA" id="ARBA00013170"/>
    </source>
</evidence>
<dbReference type="PANTHER" id="PTHR14269">
    <property type="entry name" value="CDP-DIACYLGLYCEROL--GLYCEROL-3-PHOSPHATE 3-PHOSPHATIDYLTRANSFERASE-RELATED"/>
    <property type="match status" value="1"/>
</dbReference>
<protein>
    <recommendedName>
        <fullName evidence="5">CDP-diacylglycerol--glycerol-3-phosphate 3-phosphatidyltransferase</fullName>
        <ecNumber evidence="4">2.7.8.5</ecNumber>
    </recommendedName>
</protein>
<evidence type="ECO:0000256" key="9">
    <source>
        <dbReference type="ARBA" id="ARBA00022989"/>
    </source>
</evidence>
<evidence type="ECO:0000256" key="12">
    <source>
        <dbReference type="ARBA" id="ARBA00023209"/>
    </source>
</evidence>
<evidence type="ECO:0000256" key="10">
    <source>
        <dbReference type="ARBA" id="ARBA00023098"/>
    </source>
</evidence>
<comment type="catalytic activity">
    <reaction evidence="14">
        <text>a CDP-1,2-diacyl-sn-glycerol + sn-glycerol 3-phosphate = a 1,2-diacyl-sn-glycero-3-phospho-(1'-sn-glycero-3'-phosphate) + CMP + H(+)</text>
        <dbReference type="Rhea" id="RHEA:12593"/>
        <dbReference type="ChEBI" id="CHEBI:15378"/>
        <dbReference type="ChEBI" id="CHEBI:57597"/>
        <dbReference type="ChEBI" id="CHEBI:58332"/>
        <dbReference type="ChEBI" id="CHEBI:60110"/>
        <dbReference type="ChEBI" id="CHEBI:60377"/>
        <dbReference type="EC" id="2.7.8.5"/>
    </reaction>
</comment>
<dbReference type="OrthoDB" id="9796672at2"/>
<dbReference type="PROSITE" id="PS00379">
    <property type="entry name" value="CDP_ALCOHOL_P_TRANSF"/>
    <property type="match status" value="1"/>
</dbReference>
<keyword evidence="18" id="KW-1185">Reference proteome</keyword>
<reference evidence="17 18" key="1">
    <citation type="submission" date="2016-10" db="EMBL/GenBank/DDBJ databases">
        <authorList>
            <person name="de Groot N.N."/>
        </authorList>
    </citation>
    <scope>NUCLEOTIDE SEQUENCE [LARGE SCALE GENOMIC DNA]</scope>
    <source>
        <strain evidence="17 18">DSM 8423</strain>
    </source>
</reference>
<evidence type="ECO:0000313" key="18">
    <source>
        <dbReference type="Proteomes" id="UP000198744"/>
    </source>
</evidence>
<dbReference type="InterPro" id="IPR050324">
    <property type="entry name" value="CDP-alcohol_PTase-I"/>
</dbReference>
<dbReference type="PANTHER" id="PTHR14269:SF11">
    <property type="entry name" value="CDP-DIACYLGLYCEROL--GLYCEROL-3-PHOSPHATE 3-PHOSPHATIDYLTRANSFERASE"/>
    <property type="match status" value="1"/>
</dbReference>
<evidence type="ECO:0000256" key="16">
    <source>
        <dbReference type="SAM" id="Phobius"/>
    </source>
</evidence>
<feature type="transmembrane region" description="Helical" evidence="16">
    <location>
        <begin position="97"/>
        <end position="114"/>
    </location>
</feature>
<comment type="subcellular location">
    <subcellularLocation>
        <location evidence="1">Membrane</location>
        <topology evidence="1">Multi-pass membrane protein</topology>
    </subcellularLocation>
</comment>
<evidence type="ECO:0000256" key="15">
    <source>
        <dbReference type="RuleBase" id="RU003750"/>
    </source>
</evidence>
<evidence type="ECO:0000256" key="11">
    <source>
        <dbReference type="ARBA" id="ARBA00023136"/>
    </source>
</evidence>
<dbReference type="PIRSF" id="PIRSF000847">
    <property type="entry name" value="Phos_ph_gly_syn"/>
    <property type="match status" value="1"/>
</dbReference>
<dbReference type="GO" id="GO:0016020">
    <property type="term" value="C:membrane"/>
    <property type="evidence" value="ECO:0007669"/>
    <property type="project" value="UniProtKB-SubCell"/>
</dbReference>
<dbReference type="InterPro" id="IPR043130">
    <property type="entry name" value="CDP-OH_PTrfase_TM_dom"/>
</dbReference>
<comment type="pathway">
    <text evidence="2">Phospholipid metabolism; phosphatidylglycerol biosynthesis; phosphatidylglycerol from CDP-diacylglycerol: step 1/2.</text>
</comment>
<keyword evidence="8 16" id="KW-0812">Transmembrane</keyword>
<evidence type="ECO:0000256" key="3">
    <source>
        <dbReference type="ARBA" id="ARBA00010441"/>
    </source>
</evidence>
<dbReference type="InterPro" id="IPR004570">
    <property type="entry name" value="Phosphatidylglycerol_P_synth"/>
</dbReference>
<feature type="transmembrane region" description="Helical" evidence="16">
    <location>
        <begin position="150"/>
        <end position="169"/>
    </location>
</feature>
<dbReference type="Proteomes" id="UP000198744">
    <property type="component" value="Unassembled WGS sequence"/>
</dbReference>
<evidence type="ECO:0000256" key="7">
    <source>
        <dbReference type="ARBA" id="ARBA00022679"/>
    </source>
</evidence>
<evidence type="ECO:0000256" key="5">
    <source>
        <dbReference type="ARBA" id="ARBA00014944"/>
    </source>
</evidence>
<keyword evidence="9 16" id="KW-1133">Transmembrane helix</keyword>
<keyword evidence="10" id="KW-0443">Lipid metabolism</keyword>
<evidence type="ECO:0000256" key="13">
    <source>
        <dbReference type="ARBA" id="ARBA00023264"/>
    </source>
</evidence>
<dbReference type="AlphaFoldDB" id="A0A1H7X5H5"/>
<evidence type="ECO:0000256" key="14">
    <source>
        <dbReference type="ARBA" id="ARBA00048586"/>
    </source>
</evidence>
<comment type="similarity">
    <text evidence="3 15">Belongs to the CDP-alcohol phosphatidyltransferase class-I family.</text>
</comment>
<keyword evidence="6" id="KW-0444">Lipid biosynthesis</keyword>
<keyword evidence="7 15" id="KW-0808">Transferase</keyword>
<keyword evidence="11 16" id="KW-0472">Membrane</keyword>
<accession>A0A1H7X5H5</accession>
<feature type="transmembrane region" description="Helical" evidence="16">
    <location>
        <begin position="126"/>
        <end position="144"/>
    </location>
</feature>
<evidence type="ECO:0000313" key="17">
    <source>
        <dbReference type="EMBL" id="SEM28457.1"/>
    </source>
</evidence>
<dbReference type="Gene3D" id="1.20.120.1760">
    <property type="match status" value="1"/>
</dbReference>
<feature type="transmembrane region" description="Helical" evidence="16">
    <location>
        <begin position="68"/>
        <end position="91"/>
    </location>
</feature>
<evidence type="ECO:0000256" key="8">
    <source>
        <dbReference type="ARBA" id="ARBA00022692"/>
    </source>
</evidence>
<sequence>MNIPNLLTLLRIILTPVLVIFLMQGSYSKALIVFVVSGLSDGLDGFLARTLKQQTKLGAYLDPIADKALLTSSFLTLAILGALPGWLTVIVISRDCIILLGLAILSFMSISFEIRPAFISKVTTMFQLLTVLMVLMVLGLTGGGEYTGMYLIYWVTALVTILSGLVYLIRGIRLINRSQ</sequence>
<keyword evidence="13" id="KW-1208">Phospholipid metabolism</keyword>
<evidence type="ECO:0000256" key="2">
    <source>
        <dbReference type="ARBA" id="ARBA00005042"/>
    </source>
</evidence>
<dbReference type="GO" id="GO:0008444">
    <property type="term" value="F:CDP-diacylglycerol-glycerol-3-phosphate 3-phosphatidyltransferase activity"/>
    <property type="evidence" value="ECO:0007669"/>
    <property type="project" value="UniProtKB-EC"/>
</dbReference>
<dbReference type="GO" id="GO:0046474">
    <property type="term" value="P:glycerophospholipid biosynthetic process"/>
    <property type="evidence" value="ECO:0007669"/>
    <property type="project" value="TreeGrafter"/>
</dbReference>
<dbReference type="InterPro" id="IPR000462">
    <property type="entry name" value="CDP-OH_P_trans"/>
</dbReference>
<gene>
    <name evidence="17" type="ORF">SAMN04489760_10945</name>
</gene>